<dbReference type="SUPFAM" id="SSF56281">
    <property type="entry name" value="Metallo-hydrolase/oxidoreductase"/>
    <property type="match status" value="1"/>
</dbReference>
<dbReference type="InterPro" id="IPR036866">
    <property type="entry name" value="RibonucZ/Hydroxyglut_hydro"/>
</dbReference>
<evidence type="ECO:0000256" key="4">
    <source>
        <dbReference type="ARBA" id="ARBA00022833"/>
    </source>
</evidence>
<dbReference type="InterPro" id="IPR051013">
    <property type="entry name" value="MBL_superfamily_lactonases"/>
</dbReference>
<dbReference type="PANTHER" id="PTHR42978:SF6">
    <property type="entry name" value="QUORUM-QUENCHING LACTONASE YTNP-RELATED"/>
    <property type="match status" value="1"/>
</dbReference>
<dbReference type="PANTHER" id="PTHR42978">
    <property type="entry name" value="QUORUM-QUENCHING LACTONASE YTNP-RELATED-RELATED"/>
    <property type="match status" value="1"/>
</dbReference>
<feature type="domain" description="Metallo-beta-lactamase" evidence="5">
    <location>
        <begin position="68"/>
        <end position="279"/>
    </location>
</feature>
<evidence type="ECO:0000256" key="3">
    <source>
        <dbReference type="ARBA" id="ARBA00022801"/>
    </source>
</evidence>
<keyword evidence="2" id="KW-0479">Metal-binding</keyword>
<gene>
    <name evidence="6" type="ORF">A3B40_03480</name>
</gene>
<keyword evidence="4" id="KW-0862">Zinc</keyword>
<evidence type="ECO:0000256" key="2">
    <source>
        <dbReference type="ARBA" id="ARBA00022723"/>
    </source>
</evidence>
<dbReference type="GO" id="GO:0016787">
    <property type="term" value="F:hydrolase activity"/>
    <property type="evidence" value="ECO:0007669"/>
    <property type="project" value="UniProtKB-KW"/>
</dbReference>
<comment type="similarity">
    <text evidence="1">Belongs to the metallo-beta-lactamase superfamily.</text>
</comment>
<dbReference type="Gene3D" id="3.60.15.10">
    <property type="entry name" value="Ribonuclease Z/Hydroxyacylglutathione hydrolase-like"/>
    <property type="match status" value="1"/>
</dbReference>
<accession>A0A1F7IK65</accession>
<protein>
    <recommendedName>
        <fullName evidence="5">Metallo-beta-lactamase domain-containing protein</fullName>
    </recommendedName>
</protein>
<dbReference type="InterPro" id="IPR001279">
    <property type="entry name" value="Metallo-B-lactamas"/>
</dbReference>
<proteinExistence type="inferred from homology"/>
<dbReference type="Pfam" id="PF00753">
    <property type="entry name" value="Lactamase_B"/>
    <property type="match status" value="1"/>
</dbReference>
<evidence type="ECO:0000256" key="1">
    <source>
        <dbReference type="ARBA" id="ARBA00007749"/>
    </source>
</evidence>
<sequence>MFQKLKVVLEQCKGLSWTVGEVEIFQIIEIQAGELIQSTLKSATPENIQKIQWLYPHFADEKGNLKALVQSLLVKSEGKYILIDTCNGNGKTRPTIPEWGNLNTDYLKKLNDLGVSELEIDFVICTHLHFDHVGWNTRLENFTWVPTFPNARCLFSKKEYDYWIEKPEKEIDDDKFAFDDSVAPIVKARLAKLVDNNYKIDKNLRLISTPGHTPDHVSIMIESEGKRAIISGDFLHHPCQIANPNWTMDADTLPDIALQTREKLLNHVANSSILLIGSHFSNPVAGLIKKAKDGFIFEV</sequence>
<reference evidence="6 7" key="1">
    <citation type="journal article" date="2016" name="Nat. Commun.">
        <title>Thousands of microbial genomes shed light on interconnected biogeochemical processes in an aquifer system.</title>
        <authorList>
            <person name="Anantharaman K."/>
            <person name="Brown C.T."/>
            <person name="Hug L.A."/>
            <person name="Sharon I."/>
            <person name="Castelle C.J."/>
            <person name="Probst A.J."/>
            <person name="Thomas B.C."/>
            <person name="Singh A."/>
            <person name="Wilkins M.J."/>
            <person name="Karaoz U."/>
            <person name="Brodie E.L."/>
            <person name="Williams K.H."/>
            <person name="Hubbard S.S."/>
            <person name="Banfield J.F."/>
        </authorList>
    </citation>
    <scope>NUCLEOTIDE SEQUENCE [LARGE SCALE GENOMIC DNA]</scope>
</reference>
<dbReference type="Proteomes" id="UP000178040">
    <property type="component" value="Unassembled WGS sequence"/>
</dbReference>
<dbReference type="EMBL" id="MGAI01000039">
    <property type="protein sequence ID" value="OGK43745.1"/>
    <property type="molecule type" value="Genomic_DNA"/>
</dbReference>
<name>A0A1F7IK65_9BACT</name>
<evidence type="ECO:0000313" key="7">
    <source>
        <dbReference type="Proteomes" id="UP000178040"/>
    </source>
</evidence>
<evidence type="ECO:0000259" key="5">
    <source>
        <dbReference type="SMART" id="SM00849"/>
    </source>
</evidence>
<dbReference type="GO" id="GO:0046872">
    <property type="term" value="F:metal ion binding"/>
    <property type="evidence" value="ECO:0007669"/>
    <property type="project" value="UniProtKB-KW"/>
</dbReference>
<comment type="caution">
    <text evidence="6">The sequence shown here is derived from an EMBL/GenBank/DDBJ whole genome shotgun (WGS) entry which is preliminary data.</text>
</comment>
<evidence type="ECO:0000313" key="6">
    <source>
        <dbReference type="EMBL" id="OGK43745.1"/>
    </source>
</evidence>
<keyword evidence="3" id="KW-0378">Hydrolase</keyword>
<dbReference type="SMART" id="SM00849">
    <property type="entry name" value="Lactamase_B"/>
    <property type="match status" value="1"/>
</dbReference>
<dbReference type="CDD" id="cd16277">
    <property type="entry name" value="metallo-hydrolase-like_MBL-fold"/>
    <property type="match status" value="1"/>
</dbReference>
<organism evidence="6 7">
    <name type="scientific">Candidatus Roizmanbacteria bacterium RIFCSPLOWO2_01_FULL_37_16</name>
    <dbReference type="NCBI Taxonomy" id="1802058"/>
    <lineage>
        <taxon>Bacteria</taxon>
        <taxon>Candidatus Roizmaniibacteriota</taxon>
    </lineage>
</organism>
<dbReference type="AlphaFoldDB" id="A0A1F7IK65"/>